<protein>
    <submittedName>
        <fullName evidence="1">Uncharacterized protein</fullName>
    </submittedName>
</protein>
<name>A0A5N5GIS3_9ROSA</name>
<evidence type="ECO:0000313" key="1">
    <source>
        <dbReference type="EMBL" id="KAB2615425.1"/>
    </source>
</evidence>
<dbReference type="EMBL" id="SMOL01000402">
    <property type="protein sequence ID" value="KAB2615425.1"/>
    <property type="molecule type" value="Genomic_DNA"/>
</dbReference>
<dbReference type="Proteomes" id="UP000327157">
    <property type="component" value="Chromosome 3"/>
</dbReference>
<proteinExistence type="predicted"/>
<organism evidence="1 2">
    <name type="scientific">Pyrus ussuriensis x Pyrus communis</name>
    <dbReference type="NCBI Taxonomy" id="2448454"/>
    <lineage>
        <taxon>Eukaryota</taxon>
        <taxon>Viridiplantae</taxon>
        <taxon>Streptophyta</taxon>
        <taxon>Embryophyta</taxon>
        <taxon>Tracheophyta</taxon>
        <taxon>Spermatophyta</taxon>
        <taxon>Magnoliopsida</taxon>
        <taxon>eudicotyledons</taxon>
        <taxon>Gunneridae</taxon>
        <taxon>Pentapetalae</taxon>
        <taxon>rosids</taxon>
        <taxon>fabids</taxon>
        <taxon>Rosales</taxon>
        <taxon>Rosaceae</taxon>
        <taxon>Amygdaloideae</taxon>
        <taxon>Maleae</taxon>
        <taxon>Pyrus</taxon>
    </lineage>
</organism>
<reference evidence="1 2" key="3">
    <citation type="submission" date="2019-11" db="EMBL/GenBank/DDBJ databases">
        <title>A de novo genome assembly of a pear dwarfing rootstock.</title>
        <authorList>
            <person name="Wang F."/>
            <person name="Wang J."/>
            <person name="Li S."/>
            <person name="Zhang Y."/>
            <person name="Fang M."/>
            <person name="Ma L."/>
            <person name="Zhao Y."/>
            <person name="Jiang S."/>
        </authorList>
    </citation>
    <scope>NUCLEOTIDE SEQUENCE [LARGE SCALE GENOMIC DNA]</scope>
    <source>
        <strain evidence="1">S2</strain>
        <tissue evidence="1">Leaf</tissue>
    </source>
</reference>
<sequence>MVVERWARSMMVAKKEVTVAMVARMLAVVGCGGVKDGHNGGDDGGTMENVVVLLLVVAAMMTTMRKHQFDVLQNLS</sequence>
<dbReference type="AlphaFoldDB" id="A0A5N5GIS3"/>
<reference evidence="1 2" key="1">
    <citation type="submission" date="2019-09" db="EMBL/GenBank/DDBJ databases">
        <authorList>
            <person name="Ou C."/>
        </authorList>
    </citation>
    <scope>NUCLEOTIDE SEQUENCE [LARGE SCALE GENOMIC DNA]</scope>
    <source>
        <strain evidence="1">S2</strain>
        <tissue evidence="1">Leaf</tissue>
    </source>
</reference>
<keyword evidence="2" id="KW-1185">Reference proteome</keyword>
<comment type="caution">
    <text evidence="1">The sequence shown here is derived from an EMBL/GenBank/DDBJ whole genome shotgun (WGS) entry which is preliminary data.</text>
</comment>
<gene>
    <name evidence="1" type="ORF">D8674_022013</name>
</gene>
<evidence type="ECO:0000313" key="2">
    <source>
        <dbReference type="Proteomes" id="UP000327157"/>
    </source>
</evidence>
<reference evidence="2" key="2">
    <citation type="submission" date="2019-10" db="EMBL/GenBank/DDBJ databases">
        <title>A de novo genome assembly of a pear dwarfing rootstock.</title>
        <authorList>
            <person name="Wang F."/>
            <person name="Wang J."/>
            <person name="Li S."/>
            <person name="Zhang Y."/>
            <person name="Fang M."/>
            <person name="Ma L."/>
            <person name="Zhao Y."/>
            <person name="Jiang S."/>
        </authorList>
    </citation>
    <scope>NUCLEOTIDE SEQUENCE [LARGE SCALE GENOMIC DNA]</scope>
</reference>
<accession>A0A5N5GIS3</accession>